<dbReference type="RefSeq" id="WP_241512728.1">
    <property type="nucleotide sequence ID" value="NZ_JAFEJT020000002.1"/>
</dbReference>
<reference evidence="2 3" key="1">
    <citation type="journal article" date="2021" name="Environ. Microbiol.">
        <title>Genetic insights into the dark matter of the mammalian gut microbiota through targeted genome reconstruction.</title>
        <authorList>
            <person name="Lugli G.A."/>
            <person name="Alessandri G."/>
            <person name="Milani C."/>
            <person name="Viappiani A."/>
            <person name="Fontana F."/>
            <person name="Tarracchini C."/>
            <person name="Mancabelli L."/>
            <person name="Argentini C."/>
            <person name="Ruiz L."/>
            <person name="Margolles A."/>
            <person name="van Sinderen D."/>
            <person name="Turroni F."/>
            <person name="Ventura M."/>
        </authorList>
    </citation>
    <scope>NUCLEOTIDE SEQUENCE [LARGE SCALE GENOMIC DNA]</scope>
    <source>
        <strain evidence="2 3">MA1</strain>
    </source>
</reference>
<comment type="caution">
    <text evidence="2">The sequence shown here is derived from an EMBL/GenBank/DDBJ whole genome shotgun (WGS) entry which is preliminary data.</text>
</comment>
<keyword evidence="1" id="KW-0472">Membrane</keyword>
<protein>
    <submittedName>
        <fullName evidence="2">Uncharacterized protein</fullName>
    </submittedName>
</protein>
<feature type="transmembrane region" description="Helical" evidence="1">
    <location>
        <begin position="44"/>
        <end position="64"/>
    </location>
</feature>
<proteinExistence type="predicted"/>
<feature type="transmembrane region" description="Helical" evidence="1">
    <location>
        <begin position="18"/>
        <end position="37"/>
    </location>
</feature>
<sequence>MERFIEKLLDVLEDLCLAWWRMVLAWIVYLLLVSPMIMFGNDPACFLAGVLALPWYLLLCWFSRRFPSCSVFIKDAVDDGDPRVTWAAGVQKAWGENVNRAVVPASLVLIVPPAPGEVTGRDVWPVIMGYMPGDAPDRMVLRFWLPLGITRQFFETQKAAIEQSLNQPILEFRDVPGDMSLVDVVVGGQAGASWSR</sequence>
<keyword evidence="1" id="KW-0812">Transmembrane</keyword>
<accession>A0ABS9VSI5</accession>
<keyword evidence="3" id="KW-1185">Reference proteome</keyword>
<name>A0ABS9VSI5_9BIFI</name>
<evidence type="ECO:0000313" key="3">
    <source>
        <dbReference type="Proteomes" id="UP000710815"/>
    </source>
</evidence>
<evidence type="ECO:0000313" key="2">
    <source>
        <dbReference type="EMBL" id="MCH9274886.1"/>
    </source>
</evidence>
<dbReference type="Proteomes" id="UP000710815">
    <property type="component" value="Unassembled WGS sequence"/>
</dbReference>
<keyword evidence="1" id="KW-1133">Transmembrane helix</keyword>
<dbReference type="EMBL" id="JAFEJT020000002">
    <property type="protein sequence ID" value="MCH9274886.1"/>
    <property type="molecule type" value="Genomic_DNA"/>
</dbReference>
<gene>
    <name evidence="2" type="ORF">JS533_001105</name>
</gene>
<reference evidence="2 3" key="2">
    <citation type="journal article" date="2021" name="Syst. Appl. Microbiol.">
        <title>Phylogenetic classification of ten novel species belonging to the genus Bifidobacterium comprising B. phasiani sp. nov., B. pongonis sp. nov., B. saguinibicoloris sp. nov., B. colobi sp. nov., B. simiiventris sp. nov., B. santillanense sp. nov., B. miconis sp. nov., B. amazonense sp. nov., B. pluvialisilvae sp. nov., and B. miconisargentati sp. nov.</title>
        <authorList>
            <person name="Lugli G.A."/>
            <person name="Calvete-Torre I."/>
            <person name="Alessandri G."/>
            <person name="Milani C."/>
            <person name="Turroni F."/>
            <person name="Laiolo P."/>
            <person name="Ossiprandi M.C."/>
            <person name="Margolles A."/>
            <person name="Ruiz L."/>
            <person name="Ventura M."/>
        </authorList>
    </citation>
    <scope>NUCLEOTIDE SEQUENCE [LARGE SCALE GENOMIC DNA]</scope>
    <source>
        <strain evidence="2 3">MA1</strain>
    </source>
</reference>
<evidence type="ECO:0000256" key="1">
    <source>
        <dbReference type="SAM" id="Phobius"/>
    </source>
</evidence>
<organism evidence="2 3">
    <name type="scientific">Bifidobacterium amazonense</name>
    <dbReference type="NCBI Taxonomy" id="2809027"/>
    <lineage>
        <taxon>Bacteria</taxon>
        <taxon>Bacillati</taxon>
        <taxon>Actinomycetota</taxon>
        <taxon>Actinomycetes</taxon>
        <taxon>Bifidobacteriales</taxon>
        <taxon>Bifidobacteriaceae</taxon>
        <taxon>Bifidobacterium</taxon>
    </lineage>
</organism>